<dbReference type="Proteomes" id="UP001163603">
    <property type="component" value="Chromosome 5"/>
</dbReference>
<reference evidence="2" key="1">
    <citation type="journal article" date="2023" name="G3 (Bethesda)">
        <title>Genome assembly and association tests identify interacting loci associated with vigor, precocity, and sex in interspecific pistachio rootstocks.</title>
        <authorList>
            <person name="Palmer W."/>
            <person name="Jacygrad E."/>
            <person name="Sagayaradj S."/>
            <person name="Cavanaugh K."/>
            <person name="Han R."/>
            <person name="Bertier L."/>
            <person name="Beede B."/>
            <person name="Kafkas S."/>
            <person name="Golino D."/>
            <person name="Preece J."/>
            <person name="Michelmore R."/>
        </authorList>
    </citation>
    <scope>NUCLEOTIDE SEQUENCE [LARGE SCALE GENOMIC DNA]</scope>
</reference>
<protein>
    <submittedName>
        <fullName evidence="1">Uncharacterized protein</fullName>
    </submittedName>
</protein>
<name>A0ACC0YSE4_9ROSI</name>
<dbReference type="EMBL" id="CM047740">
    <property type="protein sequence ID" value="KAJ0040428.1"/>
    <property type="molecule type" value="Genomic_DNA"/>
</dbReference>
<keyword evidence="2" id="KW-1185">Reference proteome</keyword>
<gene>
    <name evidence="1" type="ORF">Pint_28418</name>
</gene>
<evidence type="ECO:0000313" key="1">
    <source>
        <dbReference type="EMBL" id="KAJ0040428.1"/>
    </source>
</evidence>
<accession>A0ACC0YSE4</accession>
<sequence>MRIEKYFKGDEEMIIDAIEQVGGIYVITADHGNTEDMVKRNKSGEPALDKDGQDSKDAFMASTVNW</sequence>
<organism evidence="1 2">
    <name type="scientific">Pistacia integerrima</name>
    <dbReference type="NCBI Taxonomy" id="434235"/>
    <lineage>
        <taxon>Eukaryota</taxon>
        <taxon>Viridiplantae</taxon>
        <taxon>Streptophyta</taxon>
        <taxon>Embryophyta</taxon>
        <taxon>Tracheophyta</taxon>
        <taxon>Spermatophyta</taxon>
        <taxon>Magnoliopsida</taxon>
        <taxon>eudicotyledons</taxon>
        <taxon>Gunneridae</taxon>
        <taxon>Pentapetalae</taxon>
        <taxon>rosids</taxon>
        <taxon>malvids</taxon>
        <taxon>Sapindales</taxon>
        <taxon>Anacardiaceae</taxon>
        <taxon>Pistacia</taxon>
    </lineage>
</organism>
<proteinExistence type="predicted"/>
<evidence type="ECO:0000313" key="2">
    <source>
        <dbReference type="Proteomes" id="UP001163603"/>
    </source>
</evidence>
<comment type="caution">
    <text evidence="1">The sequence shown here is derived from an EMBL/GenBank/DDBJ whole genome shotgun (WGS) entry which is preliminary data.</text>
</comment>